<keyword evidence="1" id="KW-0175">Coiled coil</keyword>
<dbReference type="AlphaFoldDB" id="A0A838WL87"/>
<sequence length="216" mass="25127">MLQPNPSIRKPNDQDLPVPEYSHPQRVVDILQELNRLEDIILSGMQIPFISRTLIDEDKFLEQLDFIRVSLPSVFQEAAEILQEKEEIILSAEEYAQQVIEAAQVKRSQILADNDIIRQVERETVQLRREAQQECDAIMQDTLAEIERKRRDCDHEMEETRQNAIAHAREIENGADEYADRVLQNIEEDLQEMLRIVTNGRLQLGGENRKQSSPKE</sequence>
<accession>A0A838WL87</accession>
<evidence type="ECO:0000256" key="1">
    <source>
        <dbReference type="SAM" id="Coils"/>
    </source>
</evidence>
<dbReference type="EMBL" id="VDFG01000846">
    <property type="protein sequence ID" value="MBA4466346.1"/>
    <property type="molecule type" value="Genomic_DNA"/>
</dbReference>
<feature type="coiled-coil region" evidence="1">
    <location>
        <begin position="117"/>
        <end position="163"/>
    </location>
</feature>
<protein>
    <submittedName>
        <fullName evidence="2">DivIVA domain-containing protein</fullName>
    </submittedName>
</protein>
<comment type="caution">
    <text evidence="2">The sequence shown here is derived from an EMBL/GenBank/DDBJ whole genome shotgun (WGS) entry which is preliminary data.</text>
</comment>
<dbReference type="Proteomes" id="UP000538075">
    <property type="component" value="Unassembled WGS sequence"/>
</dbReference>
<reference evidence="2 3" key="1">
    <citation type="journal article" date="2020" name="J. Appl. Phycol.">
        <title>Morphological changes and genome evolution in Raphidiopsis raciborskii CS-506 after 23 years in culture.</title>
        <authorList>
            <person name="Willis A."/>
            <person name="Bent S.J."/>
            <person name="Jameson I.D."/>
        </authorList>
    </citation>
    <scope>NUCLEOTIDE SEQUENCE [LARGE SCALE GENOMIC DNA]</scope>
    <source>
        <strain evidence="2 3">CS-506_A</strain>
    </source>
</reference>
<gene>
    <name evidence="2" type="ORF">FHK98_12765</name>
</gene>
<name>A0A838WL87_9CYAN</name>
<proteinExistence type="predicted"/>
<organism evidence="2 3">
    <name type="scientific">Cylindrospermopsis raciborskii CS-506_A</name>
    <dbReference type="NCBI Taxonomy" id="2585140"/>
    <lineage>
        <taxon>Bacteria</taxon>
        <taxon>Bacillati</taxon>
        <taxon>Cyanobacteriota</taxon>
        <taxon>Cyanophyceae</taxon>
        <taxon>Nostocales</taxon>
        <taxon>Aphanizomenonaceae</taxon>
        <taxon>Cylindrospermopsis</taxon>
    </lineage>
</organism>
<evidence type="ECO:0000313" key="3">
    <source>
        <dbReference type="Proteomes" id="UP000538075"/>
    </source>
</evidence>
<evidence type="ECO:0000313" key="2">
    <source>
        <dbReference type="EMBL" id="MBA4466346.1"/>
    </source>
</evidence>